<evidence type="ECO:0000256" key="1">
    <source>
        <dbReference type="SAM" id="MobiDB-lite"/>
    </source>
</evidence>
<dbReference type="EnsemblMetazoa" id="Aqu2.1.08499_001">
    <property type="protein sequence ID" value="Aqu2.1.08499_001"/>
    <property type="gene ID" value="Aqu2.1.08499"/>
</dbReference>
<feature type="region of interest" description="Disordered" evidence="1">
    <location>
        <begin position="1"/>
        <end position="95"/>
    </location>
</feature>
<feature type="compositionally biased region" description="Basic and acidic residues" evidence="1">
    <location>
        <begin position="31"/>
        <end position="40"/>
    </location>
</feature>
<feature type="compositionally biased region" description="Pro residues" evidence="1">
    <location>
        <begin position="48"/>
        <end position="61"/>
    </location>
</feature>
<proteinExistence type="predicted"/>
<protein>
    <submittedName>
        <fullName evidence="2">Uncharacterized protein</fullName>
    </submittedName>
</protein>
<sequence>MPEQQPPQQQLQGAAYNTPPSLIQSEADTDTILKELDHSRKTYATPRHPSPVLPRRQPPSPELDLPLELPEDEKDDDDDDDDDDDKGRPLDPNLVCPKCRKQYRVGEIQKLRRHINERCKGVQ</sequence>
<organism evidence="2">
    <name type="scientific">Amphimedon queenslandica</name>
    <name type="common">Sponge</name>
    <dbReference type="NCBI Taxonomy" id="400682"/>
    <lineage>
        <taxon>Eukaryota</taxon>
        <taxon>Metazoa</taxon>
        <taxon>Porifera</taxon>
        <taxon>Demospongiae</taxon>
        <taxon>Heteroscleromorpha</taxon>
        <taxon>Haplosclerida</taxon>
        <taxon>Niphatidae</taxon>
        <taxon>Amphimedon</taxon>
    </lineage>
</organism>
<dbReference type="AlphaFoldDB" id="A0A1X7T242"/>
<name>A0A1X7T242_AMPQE</name>
<feature type="compositionally biased region" description="Acidic residues" evidence="1">
    <location>
        <begin position="69"/>
        <end position="84"/>
    </location>
</feature>
<reference evidence="2" key="1">
    <citation type="submission" date="2017-05" db="UniProtKB">
        <authorList>
            <consortium name="EnsemblMetazoa"/>
        </authorList>
    </citation>
    <scope>IDENTIFICATION</scope>
</reference>
<feature type="compositionally biased region" description="Low complexity" evidence="1">
    <location>
        <begin position="1"/>
        <end position="12"/>
    </location>
</feature>
<evidence type="ECO:0000313" key="2">
    <source>
        <dbReference type="EnsemblMetazoa" id="Aqu2.1.08499_001"/>
    </source>
</evidence>
<accession>A0A1X7T242</accession>
<dbReference type="InParanoid" id="A0A1X7T242"/>